<protein>
    <submittedName>
        <fullName evidence="4">Phosphopantetheine-binding protein</fullName>
    </submittedName>
</protein>
<dbReference type="Pfam" id="PF00550">
    <property type="entry name" value="PP-binding"/>
    <property type="match status" value="1"/>
</dbReference>
<reference evidence="5" key="1">
    <citation type="journal article" date="2019" name="Int. J. Syst. Evol. Microbiol.">
        <title>The Global Catalogue of Microorganisms (GCM) 10K type strain sequencing project: providing services to taxonomists for standard genome sequencing and annotation.</title>
        <authorList>
            <consortium name="The Broad Institute Genomics Platform"/>
            <consortium name="The Broad Institute Genome Sequencing Center for Infectious Disease"/>
            <person name="Wu L."/>
            <person name="Ma J."/>
        </authorList>
    </citation>
    <scope>NUCLEOTIDE SEQUENCE [LARGE SCALE GENOMIC DNA]</scope>
    <source>
        <strain evidence="5">KCTC 15012</strain>
    </source>
</reference>
<evidence type="ECO:0000256" key="2">
    <source>
        <dbReference type="ARBA" id="ARBA00022553"/>
    </source>
</evidence>
<dbReference type="InterPro" id="IPR036736">
    <property type="entry name" value="ACP-like_sf"/>
</dbReference>
<keyword evidence="1" id="KW-0596">Phosphopantetheine</keyword>
<dbReference type="NCBIfam" id="NF006617">
    <property type="entry name" value="PRK09184.1"/>
    <property type="match status" value="1"/>
</dbReference>
<dbReference type="PROSITE" id="PS00012">
    <property type="entry name" value="PHOSPHOPANTETHEINE"/>
    <property type="match status" value="1"/>
</dbReference>
<sequence length="89" mass="9521">MDTLEADLKRLIVTALKLEDVVPEEIDASEPLFGAAGLGLDSIDALELGVALRKAYGLRIETVSDEVRGHFASVRALASFIRAQQGEPA</sequence>
<dbReference type="InterPro" id="IPR009081">
    <property type="entry name" value="PP-bd_ACP"/>
</dbReference>
<dbReference type="RefSeq" id="WP_377314111.1">
    <property type="nucleotide sequence ID" value="NZ_JBHUIY010000003.1"/>
</dbReference>
<evidence type="ECO:0000313" key="4">
    <source>
        <dbReference type="EMBL" id="MFD2232627.1"/>
    </source>
</evidence>
<name>A0ABW5C6W8_9PROT</name>
<accession>A0ABW5C6W8</accession>
<evidence type="ECO:0000313" key="5">
    <source>
        <dbReference type="Proteomes" id="UP001597296"/>
    </source>
</evidence>
<evidence type="ECO:0000259" key="3">
    <source>
        <dbReference type="PROSITE" id="PS50075"/>
    </source>
</evidence>
<organism evidence="4 5">
    <name type="scientific">Phaeospirillum tilakii</name>
    <dbReference type="NCBI Taxonomy" id="741673"/>
    <lineage>
        <taxon>Bacteria</taxon>
        <taxon>Pseudomonadati</taxon>
        <taxon>Pseudomonadota</taxon>
        <taxon>Alphaproteobacteria</taxon>
        <taxon>Rhodospirillales</taxon>
        <taxon>Rhodospirillaceae</taxon>
        <taxon>Phaeospirillum</taxon>
    </lineage>
</organism>
<dbReference type="SUPFAM" id="SSF47336">
    <property type="entry name" value="ACP-like"/>
    <property type="match status" value="1"/>
</dbReference>
<dbReference type="EMBL" id="JBHUIY010000003">
    <property type="protein sequence ID" value="MFD2232627.1"/>
    <property type="molecule type" value="Genomic_DNA"/>
</dbReference>
<gene>
    <name evidence="4" type="ORF">ACFSNB_02290</name>
</gene>
<dbReference type="InterPro" id="IPR006162">
    <property type="entry name" value="Ppantetheine_attach_site"/>
</dbReference>
<dbReference type="Gene3D" id="1.10.1200.10">
    <property type="entry name" value="ACP-like"/>
    <property type="match status" value="1"/>
</dbReference>
<feature type="domain" description="Carrier" evidence="3">
    <location>
        <begin position="2"/>
        <end position="85"/>
    </location>
</feature>
<keyword evidence="2" id="KW-0597">Phosphoprotein</keyword>
<keyword evidence="5" id="KW-1185">Reference proteome</keyword>
<dbReference type="PROSITE" id="PS50075">
    <property type="entry name" value="CARRIER"/>
    <property type="match status" value="1"/>
</dbReference>
<proteinExistence type="predicted"/>
<evidence type="ECO:0000256" key="1">
    <source>
        <dbReference type="ARBA" id="ARBA00022450"/>
    </source>
</evidence>
<comment type="caution">
    <text evidence="4">The sequence shown here is derived from an EMBL/GenBank/DDBJ whole genome shotgun (WGS) entry which is preliminary data.</text>
</comment>
<dbReference type="Proteomes" id="UP001597296">
    <property type="component" value="Unassembled WGS sequence"/>
</dbReference>